<feature type="region of interest" description="Disordered" evidence="1">
    <location>
        <begin position="1"/>
        <end position="38"/>
    </location>
</feature>
<dbReference type="HOGENOM" id="CLU_3332320_0_0_11"/>
<dbReference type="Proteomes" id="UP000018781">
    <property type="component" value="Chromosome"/>
</dbReference>
<evidence type="ECO:0000313" key="3">
    <source>
        <dbReference type="Proteomes" id="UP000018781"/>
    </source>
</evidence>
<evidence type="ECO:0000256" key="1">
    <source>
        <dbReference type="SAM" id="MobiDB-lite"/>
    </source>
</evidence>
<gene>
    <name evidence="2" type="ORF">Y013_08060</name>
</gene>
<dbReference type="AlphaFoldDB" id="V9XQL3"/>
<proteinExistence type="predicted"/>
<dbReference type="PATRIC" id="fig|1435356.3.peg.1616"/>
<reference evidence="2 3" key="1">
    <citation type="journal article" date="2014" name="Genome Announc.">
        <title>Complete Genome of Rhodococcus pyridinivorans SB3094, a Methyl-Ethyl-Ketone-Degrading Bacterium Used for Bioaugmentation.</title>
        <authorList>
            <person name="Dueholm M.S."/>
            <person name="Albertsen M."/>
            <person name="D'Imperio S."/>
            <person name="Tale V.P."/>
            <person name="Lewis D."/>
            <person name="Nielsen P.H."/>
            <person name="Nielsen J.L."/>
        </authorList>
    </citation>
    <scope>NUCLEOTIDE SEQUENCE [LARGE SCALE GENOMIC DNA]</scope>
    <source>
        <strain evidence="2 3">SB3094</strain>
    </source>
</reference>
<organism evidence="2 3">
    <name type="scientific">Rhodococcus pyridinivorans SB3094</name>
    <dbReference type="NCBI Taxonomy" id="1435356"/>
    <lineage>
        <taxon>Bacteria</taxon>
        <taxon>Bacillati</taxon>
        <taxon>Actinomycetota</taxon>
        <taxon>Actinomycetes</taxon>
        <taxon>Mycobacteriales</taxon>
        <taxon>Nocardiaceae</taxon>
        <taxon>Rhodococcus</taxon>
    </lineage>
</organism>
<accession>V9XQL3</accession>
<sequence>MLSHASHDHTSHHRRKDTMTDIRSRRCQPTASLEAVIS</sequence>
<evidence type="ECO:0000313" key="2">
    <source>
        <dbReference type="EMBL" id="AHD23672.1"/>
    </source>
</evidence>
<protein>
    <submittedName>
        <fullName evidence="2">Uncharacterized protein</fullName>
    </submittedName>
</protein>
<dbReference type="KEGG" id="rpy:Y013_08060"/>
<name>V9XQL3_9NOCA</name>
<dbReference type="EMBL" id="CP006996">
    <property type="protein sequence ID" value="AHD23672.1"/>
    <property type="molecule type" value="Genomic_DNA"/>
</dbReference>